<evidence type="ECO:0000313" key="3">
    <source>
        <dbReference type="Proteomes" id="UP000053958"/>
    </source>
</evidence>
<dbReference type="AlphaFoldDB" id="A0A0F4YNT1"/>
<dbReference type="EMBL" id="LASV01000341">
    <property type="protein sequence ID" value="KKA19516.1"/>
    <property type="molecule type" value="Genomic_DNA"/>
</dbReference>
<feature type="region of interest" description="Disordered" evidence="1">
    <location>
        <begin position="251"/>
        <end position="271"/>
    </location>
</feature>
<evidence type="ECO:0000256" key="1">
    <source>
        <dbReference type="SAM" id="MobiDB-lite"/>
    </source>
</evidence>
<accession>A0A0F4YNT1</accession>
<evidence type="ECO:0000313" key="2">
    <source>
        <dbReference type="EMBL" id="KKA19516.1"/>
    </source>
</evidence>
<comment type="caution">
    <text evidence="2">The sequence shown here is derived from an EMBL/GenBank/DDBJ whole genome shotgun (WGS) entry which is preliminary data.</text>
</comment>
<protein>
    <submittedName>
        <fullName evidence="2">Uncharacterized protein</fullName>
    </submittedName>
</protein>
<sequence length="433" mass="47244">MLRVRPTRILLTDREIQASLERITLERTLISEIEQLEVGNPLDFEDDGLWCVPCRHHLSVETSGSDGSSCADCITQELAGENGSESTADDGVMMISTAGICKSSSVTIENGRSQDQMPTGTLSSNAQEWPSRGQSFDARRSAGKSSFGTVARNFESTCGKGDPGNSLKLAHLRGDGQSFYASITGLDLSLPRTSFSVSYFPTIFERTRLIGSSDMEAEKDELSDLFSLKSEDSATSSFFDGSTSELTASIVRSGSSSNETNTASDSSDTESTISLDDNFVKSVIGSDRGIDVRERILEESIIFRNAFNSLVAQFGNENDTAEDFGLSEDKVYSSILGIVSLPTYQLPVMCVRDSSQSQVQTVVLKLHVISRQGIRHNLCHVYTDLSITWWNGVSAKNKVSNYYAPLSLGKSKLKPRKQHPIQTISNQIKNESG</sequence>
<organism evidence="2 3">
    <name type="scientific">Rasamsonia emersonii (strain ATCC 16479 / CBS 393.64 / IMI 116815)</name>
    <dbReference type="NCBI Taxonomy" id="1408163"/>
    <lineage>
        <taxon>Eukaryota</taxon>
        <taxon>Fungi</taxon>
        <taxon>Dikarya</taxon>
        <taxon>Ascomycota</taxon>
        <taxon>Pezizomycotina</taxon>
        <taxon>Eurotiomycetes</taxon>
        <taxon>Eurotiomycetidae</taxon>
        <taxon>Eurotiales</taxon>
        <taxon>Trichocomaceae</taxon>
        <taxon>Rasamsonia</taxon>
    </lineage>
</organism>
<dbReference type="RefSeq" id="XP_013326128.1">
    <property type="nucleotide sequence ID" value="XM_013470674.1"/>
</dbReference>
<name>A0A0F4YNT1_RASE3</name>
<dbReference type="Proteomes" id="UP000053958">
    <property type="component" value="Unassembled WGS sequence"/>
</dbReference>
<gene>
    <name evidence="2" type="ORF">T310_6492</name>
</gene>
<feature type="region of interest" description="Disordered" evidence="1">
    <location>
        <begin position="110"/>
        <end position="140"/>
    </location>
</feature>
<dbReference type="GeneID" id="25318794"/>
<reference evidence="2 3" key="1">
    <citation type="submission" date="2015-04" db="EMBL/GenBank/DDBJ databases">
        <authorList>
            <person name="Heijne W.H."/>
            <person name="Fedorova N.D."/>
            <person name="Nierman W.C."/>
            <person name="Vollebregt A.W."/>
            <person name="Zhao Z."/>
            <person name="Wu L."/>
            <person name="Kumar M."/>
            <person name="Stam H."/>
            <person name="van den Berg M.A."/>
            <person name="Pel H.J."/>
        </authorList>
    </citation>
    <scope>NUCLEOTIDE SEQUENCE [LARGE SCALE GENOMIC DNA]</scope>
    <source>
        <strain evidence="2 3">CBS 393.64</strain>
    </source>
</reference>
<feature type="compositionally biased region" description="Polar residues" evidence="1">
    <location>
        <begin position="110"/>
        <end position="134"/>
    </location>
</feature>
<dbReference type="OrthoDB" id="10659339at2759"/>
<keyword evidence="3" id="KW-1185">Reference proteome</keyword>
<proteinExistence type="predicted"/>